<organism evidence="1 2">
    <name type="scientific">Microbacterium azadirachtae</name>
    <dbReference type="NCBI Taxonomy" id="582680"/>
    <lineage>
        <taxon>Bacteria</taxon>
        <taxon>Bacillati</taxon>
        <taxon>Actinomycetota</taxon>
        <taxon>Actinomycetes</taxon>
        <taxon>Micrococcales</taxon>
        <taxon>Microbacteriaceae</taxon>
        <taxon>Microbacterium</taxon>
    </lineage>
</organism>
<evidence type="ECO:0000313" key="2">
    <source>
        <dbReference type="Proteomes" id="UP000033740"/>
    </source>
</evidence>
<dbReference type="PROSITE" id="PS51318">
    <property type="entry name" value="TAT"/>
    <property type="match status" value="1"/>
</dbReference>
<name>A0A0F0LFV3_9MICO</name>
<proteinExistence type="predicted"/>
<dbReference type="Proteomes" id="UP000033740">
    <property type="component" value="Unassembled WGS sequence"/>
</dbReference>
<dbReference type="PATRIC" id="fig|582680.6.peg.3358"/>
<sequence length="315" mass="32658">MLGKSFIAPENSGNAATDRAGIKRRTVIKGAAWSVPVIAAAFAAPMAAASGCTSQQLPNKSSAFVRGVPSPNTGTNGYHGLGNVPGLWWEWPDGTYSSTIQDVPANYVTYTRTWPVTVTPGSPVNISGTVQANFGSNSMPASRPAGLLVQTSLDGLTWTSYSTASFVTRSGMGAVGTTALPINNGSGNSTTCVPAGPTPITWGHSAWNSWSQASVTAGTFDGWPEFQNLHTGVQTGPAVQGINFSDQMTYVLTVVPPTSTIYVRYVNFIAPLTGGTRSVTVNGQTIQRTSDDIGITDPFISCAAAGTLPSVGQTC</sequence>
<comment type="caution">
    <text evidence="1">The sequence shown here is derived from an EMBL/GenBank/DDBJ whole genome shotgun (WGS) entry which is preliminary data.</text>
</comment>
<reference evidence="1 2" key="1">
    <citation type="submission" date="2015-02" db="EMBL/GenBank/DDBJ databases">
        <title>Draft genome sequences of ten Microbacterium spp. with emphasis on heavy metal contaminated environments.</title>
        <authorList>
            <person name="Corretto E."/>
        </authorList>
    </citation>
    <scope>NUCLEOTIDE SEQUENCE [LARGE SCALE GENOMIC DNA]</scope>
    <source>
        <strain evidence="1 2">ARN176</strain>
    </source>
</reference>
<evidence type="ECO:0000313" key="1">
    <source>
        <dbReference type="EMBL" id="KJL31160.1"/>
    </source>
</evidence>
<protein>
    <submittedName>
        <fullName evidence="1">Uncharacterized protein</fullName>
    </submittedName>
</protein>
<dbReference type="AlphaFoldDB" id="A0A0F0LFV3"/>
<accession>A0A0F0LFV3</accession>
<gene>
    <name evidence="1" type="ORF">RS86_03276</name>
</gene>
<dbReference type="EMBL" id="JYIX01000039">
    <property type="protein sequence ID" value="KJL31160.1"/>
    <property type="molecule type" value="Genomic_DNA"/>
</dbReference>
<dbReference type="InterPro" id="IPR006311">
    <property type="entry name" value="TAT_signal"/>
</dbReference>
<keyword evidence="2" id="KW-1185">Reference proteome</keyword>